<dbReference type="Proteomes" id="UP000217199">
    <property type="component" value="Unassembled WGS sequence"/>
</dbReference>
<feature type="compositionally biased region" description="Polar residues" evidence="1">
    <location>
        <begin position="280"/>
        <end position="302"/>
    </location>
</feature>
<feature type="compositionally biased region" description="Polar residues" evidence="1">
    <location>
        <begin position="28"/>
        <end position="44"/>
    </location>
</feature>
<accession>A0A286UDQ1</accession>
<dbReference type="STRING" id="2282107.A0A286UDQ1"/>
<dbReference type="SUPFAM" id="SSF49899">
    <property type="entry name" value="Concanavalin A-like lectins/glucanases"/>
    <property type="match status" value="1"/>
</dbReference>
<evidence type="ECO:0000313" key="4">
    <source>
        <dbReference type="EMBL" id="PAV17615.1"/>
    </source>
</evidence>
<sequence>MDRFEPSNNRRPSSRTYSPYSAFEGRSPTDSVNQDASRAESTPVRTPGEFGSMNSVSQPSYQPQPQTNMDNGAQMQMQMPHIQQTPPPRKPIITHSTGERDTEGEVGEDGYNLGRNREVEREHEGQEREAETPSTDSSASELEVSRRPTNRSYSSSQSQNESQEQVQALVGNKASTNKTRSGVGSKAGNGRRLSSGSGTGSVTGTVLGAYTNAPGAGNRPLVGSVNAHSRRLSSSGSIGGAEDAGYGAGQRTASPGPMANNNNGNGAIATGTGVGLRAASRQTPPSSFRVSNGRNSFGSSTQLQNLSQSVVNGQDVTDNAHPLDGGNDNGVINADVPTVARIGDGNGSGVSNRSQAIAYDPYGQVNFNGYHYPPIPPSSSPPPQPLPVNVSNVIGYGNGIPSSSSPSPVSPLSSNGHAYSTSFSSAYASPIPRNANNSFVLNNNGYTGSNSYIANSAAMAMSSPSRNGSTIDLVPFAARINGVAGPGPAANYNNIAYGGPERRGSVDDYVFVPPQAPFAQGQGHVYPPPPSQPGTPIPGTPGTSTPELRHAGSVAKLREPFLSPASRRSSSVWVPPGGYGSGFFGAGGNGSASNLALNLPGQKEPLPSSALKRKLSVSQKPWLRERPKGERASWWLTFVTLWIGAIIGAVVIYFGYSGVDVIEDEGNLCSVLDATFDGSDTLDTSIWTKNVSLGGFGNGEFEMMTDDDENLFIKNGQLYIMPTLTSDEIGTDSVFDGYTYDLSGCTETWNASACSVTSKNSTSTVINPVKSARISTRNSSSGSMGAYGKVEVVAKMPKGDWLWPAIWMLPTEEKYGAWPLSGEMDLVESRGNDANYGGQGRNYVRSSMIWGPMSNVISSVYGWQETKRTSYADGFHTYTLEWSEKFIRMSVDKRTTAMLTITDIKKKSFWTRGDFPETAISTQNGTAGNTVAVSNPWEGQSNSAPFDQEFYLVIDLAVGGTSGWFPDGVGGKMWLDSSVTAMTDFAKKQDEWYATWPTDEDERALRVKSVKMWNLC</sequence>
<dbReference type="GO" id="GO:0005975">
    <property type="term" value="P:carbohydrate metabolic process"/>
    <property type="evidence" value="ECO:0007669"/>
    <property type="project" value="InterPro"/>
</dbReference>
<dbReference type="OrthoDB" id="4781at2759"/>
<dbReference type="PANTHER" id="PTHR10963">
    <property type="entry name" value="GLYCOSYL HYDROLASE-RELATED"/>
    <property type="match status" value="1"/>
</dbReference>
<reference evidence="4 5" key="1">
    <citation type="journal article" date="2017" name="Mol. Ecol.">
        <title>Comparative and population genomic landscape of Phellinus noxius: A hypervariable fungus causing root rot in trees.</title>
        <authorList>
            <person name="Chung C.L."/>
            <person name="Lee T.J."/>
            <person name="Akiba M."/>
            <person name="Lee H.H."/>
            <person name="Kuo T.H."/>
            <person name="Liu D."/>
            <person name="Ke H.M."/>
            <person name="Yokoi T."/>
            <person name="Roa M.B."/>
            <person name="Lu M.J."/>
            <person name="Chang Y.Y."/>
            <person name="Ann P.J."/>
            <person name="Tsai J.N."/>
            <person name="Chen C.Y."/>
            <person name="Tzean S.S."/>
            <person name="Ota Y."/>
            <person name="Hattori T."/>
            <person name="Sahashi N."/>
            <person name="Liou R.F."/>
            <person name="Kikuchi T."/>
            <person name="Tsai I.J."/>
        </authorList>
    </citation>
    <scope>NUCLEOTIDE SEQUENCE [LARGE SCALE GENOMIC DNA]</scope>
    <source>
        <strain evidence="4 5">FFPRI411160</strain>
    </source>
</reference>
<feature type="domain" description="GH16" evidence="3">
    <location>
        <begin position="706"/>
        <end position="939"/>
    </location>
</feature>
<dbReference type="Pfam" id="PF00722">
    <property type="entry name" value="Glyco_hydro_16"/>
    <property type="match status" value="1"/>
</dbReference>
<keyword evidence="2" id="KW-1133">Transmembrane helix</keyword>
<dbReference type="InterPro" id="IPR000757">
    <property type="entry name" value="Beta-glucanase-like"/>
</dbReference>
<feature type="compositionally biased region" description="Low complexity" evidence="1">
    <location>
        <begin position="154"/>
        <end position="167"/>
    </location>
</feature>
<dbReference type="AlphaFoldDB" id="A0A286UDQ1"/>
<gene>
    <name evidence="4" type="ORF">PNOK_0610100</name>
</gene>
<feature type="compositionally biased region" description="Low complexity" evidence="1">
    <location>
        <begin position="190"/>
        <end position="208"/>
    </location>
</feature>
<feature type="region of interest" description="Disordered" evidence="1">
    <location>
        <begin position="1"/>
        <end position="302"/>
    </location>
</feature>
<keyword evidence="4" id="KW-0378">Hydrolase</keyword>
<feature type="compositionally biased region" description="Polar residues" evidence="1">
    <location>
        <begin position="67"/>
        <end position="84"/>
    </location>
</feature>
<comment type="caution">
    <text evidence="4">The sequence shown here is derived from an EMBL/GenBank/DDBJ whole genome shotgun (WGS) entry which is preliminary data.</text>
</comment>
<evidence type="ECO:0000256" key="1">
    <source>
        <dbReference type="SAM" id="MobiDB-lite"/>
    </source>
</evidence>
<protein>
    <submittedName>
        <fullName evidence="4">Glycoside hydrolase family 16</fullName>
    </submittedName>
</protein>
<feature type="compositionally biased region" description="Polar residues" evidence="1">
    <location>
        <begin position="173"/>
        <end position="182"/>
    </location>
</feature>
<proteinExistence type="predicted"/>
<name>A0A286UDQ1_9AGAM</name>
<evidence type="ECO:0000256" key="2">
    <source>
        <dbReference type="SAM" id="Phobius"/>
    </source>
</evidence>
<dbReference type="PROSITE" id="PS51762">
    <property type="entry name" value="GH16_2"/>
    <property type="match status" value="1"/>
</dbReference>
<keyword evidence="2" id="KW-0472">Membrane</keyword>
<dbReference type="GO" id="GO:0004553">
    <property type="term" value="F:hydrolase activity, hydrolyzing O-glycosyl compounds"/>
    <property type="evidence" value="ECO:0007669"/>
    <property type="project" value="InterPro"/>
</dbReference>
<dbReference type="Gene3D" id="2.60.120.200">
    <property type="match status" value="1"/>
</dbReference>
<dbReference type="InterPro" id="IPR013320">
    <property type="entry name" value="ConA-like_dom_sf"/>
</dbReference>
<keyword evidence="5" id="KW-1185">Reference proteome</keyword>
<dbReference type="InterPro" id="IPR050546">
    <property type="entry name" value="Glycosyl_Hydrlase_16"/>
</dbReference>
<feature type="compositionally biased region" description="Low complexity" evidence="1">
    <location>
        <begin position="55"/>
        <end position="66"/>
    </location>
</feature>
<keyword evidence="2" id="KW-0812">Transmembrane</keyword>
<feature type="compositionally biased region" description="Low complexity" evidence="1">
    <location>
        <begin position="259"/>
        <end position="271"/>
    </location>
</feature>
<dbReference type="PANTHER" id="PTHR10963:SF62">
    <property type="entry name" value="GLUCAN 1,3-BETA-GLUCOSIDASE"/>
    <property type="match status" value="1"/>
</dbReference>
<feature type="compositionally biased region" description="Low complexity" evidence="1">
    <location>
        <begin position="1"/>
        <end position="21"/>
    </location>
</feature>
<dbReference type="EMBL" id="NBII01000006">
    <property type="protein sequence ID" value="PAV17615.1"/>
    <property type="molecule type" value="Genomic_DNA"/>
</dbReference>
<dbReference type="InParanoid" id="A0A286UDQ1"/>
<feature type="compositionally biased region" description="Basic and acidic residues" evidence="1">
    <location>
        <begin position="115"/>
        <end position="131"/>
    </location>
</feature>
<evidence type="ECO:0000259" key="3">
    <source>
        <dbReference type="PROSITE" id="PS51762"/>
    </source>
</evidence>
<feature type="transmembrane region" description="Helical" evidence="2">
    <location>
        <begin position="634"/>
        <end position="656"/>
    </location>
</feature>
<evidence type="ECO:0000313" key="5">
    <source>
        <dbReference type="Proteomes" id="UP000217199"/>
    </source>
</evidence>
<organism evidence="4 5">
    <name type="scientific">Pyrrhoderma noxium</name>
    <dbReference type="NCBI Taxonomy" id="2282107"/>
    <lineage>
        <taxon>Eukaryota</taxon>
        <taxon>Fungi</taxon>
        <taxon>Dikarya</taxon>
        <taxon>Basidiomycota</taxon>
        <taxon>Agaricomycotina</taxon>
        <taxon>Agaricomycetes</taxon>
        <taxon>Hymenochaetales</taxon>
        <taxon>Hymenochaetaceae</taxon>
        <taxon>Pyrrhoderma</taxon>
    </lineage>
</organism>